<evidence type="ECO:0000313" key="6">
    <source>
        <dbReference type="Proteomes" id="UP000275719"/>
    </source>
</evidence>
<evidence type="ECO:0000256" key="3">
    <source>
        <dbReference type="ARBA" id="ARBA00023237"/>
    </source>
</evidence>
<gene>
    <name evidence="5" type="ORF">EG240_05415</name>
</gene>
<name>A0A3P3WDE3_9FLAO</name>
<feature type="signal peptide" evidence="4">
    <location>
        <begin position="1"/>
        <end position="25"/>
    </location>
</feature>
<keyword evidence="4" id="KW-0732">Signal</keyword>
<dbReference type="Pfam" id="PF13620">
    <property type="entry name" value="CarboxypepD_reg"/>
    <property type="match status" value="1"/>
</dbReference>
<evidence type="ECO:0000256" key="1">
    <source>
        <dbReference type="ARBA" id="ARBA00004442"/>
    </source>
</evidence>
<organism evidence="5 6">
    <name type="scientific">Paenimyroides tangerinum</name>
    <dbReference type="NCBI Taxonomy" id="2488728"/>
    <lineage>
        <taxon>Bacteria</taxon>
        <taxon>Pseudomonadati</taxon>
        <taxon>Bacteroidota</taxon>
        <taxon>Flavobacteriia</taxon>
        <taxon>Flavobacteriales</taxon>
        <taxon>Flavobacteriaceae</taxon>
        <taxon>Paenimyroides</taxon>
    </lineage>
</organism>
<evidence type="ECO:0000256" key="2">
    <source>
        <dbReference type="ARBA" id="ARBA00023136"/>
    </source>
</evidence>
<dbReference type="InterPro" id="IPR008969">
    <property type="entry name" value="CarboxyPept-like_regulatory"/>
</dbReference>
<dbReference type="AlphaFoldDB" id="A0A3P3WDE3"/>
<keyword evidence="2" id="KW-0472">Membrane</keyword>
<dbReference type="RefSeq" id="WP_125018238.1">
    <property type="nucleotide sequence ID" value="NZ_RQVQ01000009.1"/>
</dbReference>
<dbReference type="GO" id="GO:0009279">
    <property type="term" value="C:cell outer membrane"/>
    <property type="evidence" value="ECO:0007669"/>
    <property type="project" value="UniProtKB-SubCell"/>
</dbReference>
<dbReference type="SUPFAM" id="SSF49464">
    <property type="entry name" value="Carboxypeptidase regulatory domain-like"/>
    <property type="match status" value="1"/>
</dbReference>
<dbReference type="EMBL" id="RQVQ01000009">
    <property type="protein sequence ID" value="RRJ91639.1"/>
    <property type="molecule type" value="Genomic_DNA"/>
</dbReference>
<keyword evidence="6" id="KW-1185">Reference proteome</keyword>
<dbReference type="Gene3D" id="2.40.170.20">
    <property type="entry name" value="TonB-dependent receptor, beta-barrel domain"/>
    <property type="match status" value="1"/>
</dbReference>
<evidence type="ECO:0000256" key="4">
    <source>
        <dbReference type="SAM" id="SignalP"/>
    </source>
</evidence>
<dbReference type="Proteomes" id="UP000275719">
    <property type="component" value="Unassembled WGS sequence"/>
</dbReference>
<keyword evidence="5" id="KW-0675">Receptor</keyword>
<dbReference type="InterPro" id="IPR036942">
    <property type="entry name" value="Beta-barrel_TonB_sf"/>
</dbReference>
<proteinExistence type="predicted"/>
<dbReference type="SUPFAM" id="SSF56935">
    <property type="entry name" value="Porins"/>
    <property type="match status" value="1"/>
</dbReference>
<dbReference type="OrthoDB" id="603275at2"/>
<comment type="caution">
    <text evidence="5">The sequence shown here is derived from an EMBL/GenBank/DDBJ whole genome shotgun (WGS) entry which is preliminary data.</text>
</comment>
<dbReference type="Gene3D" id="2.60.40.1120">
    <property type="entry name" value="Carboxypeptidase-like, regulatory domain"/>
    <property type="match status" value="1"/>
</dbReference>
<sequence length="887" mass="102416">MGRIKHLIKIVIVAAVLLLGKAAVAQSIQGVVKNQEATALDNVSVIVKNSDNKTITYAFTKNNGSFTFENLEKQIYTLQINTLGYEKQILTVDLTQESNKKIEVVLTVKEELLEEIIIEHVAPIREKNDTIVFNVKAFADGTENVVEDLLKKIPGVQVSENGTVKVGNQEIEKIMIEGDDFFEKGYKLLSKNMPVRPLKTVELLKNYSNNKHLKGIENSDKVALNLTLEDDAKREWFGNVDAGYGVVSENRYTVRGNLMNFSKKSKYYFLTNLNNLGEDATGDIGHLIRSSNDYVVGDNQSSNKYLSLAPSTASLRDNRTNFNNAELLSLNSIFTLNPNTKLKAIAFLNANEQNYFRDSFDSFSDGNTQFENTENYKMRQKQFSVFGKLDLTHDFSKKATLEVSTRYNYNTNKDASNIDFNAENLEERLKTNTNYFDTKAVYTVKPTDKKVWILAGRFISEETPQNYGVNQFVYQDLFNTNAQAVKQTSNDKMNFVGFEAKFLDRRPNGHLLEFNLGSEFRHDNLNTHFALIENNSEVFPEDFQNQMKFQNNNLYANLSYAYQFSEAFRLVPNIKLNYFNQELTSYNDTKKYNPILINPGLGFNWDINRKNKLQGSYSFNWQTNDFMNMNPNYIHTGFRSFSLGYADFTKFANHNANLGYTYGNWSDRFLASAFVGYSFADSYFSSKSDLTQNYSLSEPIVLNDRDMIFYNATIDYYFKFMKTNLKLNFGGNTSHFQNYVNDSDIRNITSNGIDYGFELRSGFNGLFNYHVGSKWNYSEFKTNYKVDYTNNRSFVNLTFRFSKKLFATLRNERYYFGGLSEGKKDFYFSDFNINYNMNDKIQFEFMVNNIFNNDTFTSYSITDISVSQTNYKLISRYALLKISYRFK</sequence>
<comment type="subcellular location">
    <subcellularLocation>
        <location evidence="1">Cell outer membrane</location>
    </subcellularLocation>
</comment>
<accession>A0A3P3WDE3</accession>
<reference evidence="5 6" key="1">
    <citation type="submission" date="2018-11" db="EMBL/GenBank/DDBJ databases">
        <title>Flavobacterium sp. nov., YIM 102701-2 draft genome.</title>
        <authorList>
            <person name="Li G."/>
            <person name="Jiang Y."/>
        </authorList>
    </citation>
    <scope>NUCLEOTIDE SEQUENCE [LARGE SCALE GENOMIC DNA]</scope>
    <source>
        <strain evidence="5 6">YIM 102701-2</strain>
    </source>
</reference>
<evidence type="ECO:0000313" key="5">
    <source>
        <dbReference type="EMBL" id="RRJ91639.1"/>
    </source>
</evidence>
<protein>
    <submittedName>
        <fullName evidence="5">TonB-dependent receptor</fullName>
    </submittedName>
</protein>
<keyword evidence="3" id="KW-0998">Cell outer membrane</keyword>
<feature type="chain" id="PRO_5018335032" evidence="4">
    <location>
        <begin position="26"/>
        <end position="887"/>
    </location>
</feature>